<proteinExistence type="predicted"/>
<evidence type="ECO:0000256" key="1">
    <source>
        <dbReference type="SAM" id="MobiDB-lite"/>
    </source>
</evidence>
<name>A0ABQ7G146_DUNSA</name>
<organism evidence="2 3">
    <name type="scientific">Dunaliella salina</name>
    <name type="common">Green alga</name>
    <name type="synonym">Protococcus salinus</name>
    <dbReference type="NCBI Taxonomy" id="3046"/>
    <lineage>
        <taxon>Eukaryota</taxon>
        <taxon>Viridiplantae</taxon>
        <taxon>Chlorophyta</taxon>
        <taxon>core chlorophytes</taxon>
        <taxon>Chlorophyceae</taxon>
        <taxon>CS clade</taxon>
        <taxon>Chlamydomonadales</taxon>
        <taxon>Dunaliellaceae</taxon>
        <taxon>Dunaliella</taxon>
    </lineage>
</organism>
<evidence type="ECO:0000313" key="2">
    <source>
        <dbReference type="EMBL" id="KAF5828321.1"/>
    </source>
</evidence>
<gene>
    <name evidence="2" type="ORF">DUNSADRAFT_17788</name>
</gene>
<dbReference type="EMBL" id="MU070323">
    <property type="protein sequence ID" value="KAF5828321.1"/>
    <property type="molecule type" value="Genomic_DNA"/>
</dbReference>
<evidence type="ECO:0008006" key="4">
    <source>
        <dbReference type="Google" id="ProtNLM"/>
    </source>
</evidence>
<protein>
    <recommendedName>
        <fullName evidence="4">Encoded protein</fullName>
    </recommendedName>
</protein>
<sequence length="186" mass="20202">MQRLLPRLLARRQPEVAAQCLQFPSPLPSSSQSEQQPSLHPSHYGHGWCCPDVASHTERQGCLQGTCQNQAPSGVPYASIMHPSLSYPSHGDGSLTLFPPYSLPAPPGLRHLHHQRRRRHHQNSSFHFPVSLGFYSAQCYHCMSTKASHGKDPSTQAAVPAQGRPSHTAQAPSPPGPSSPADHFSG</sequence>
<dbReference type="Proteomes" id="UP000815325">
    <property type="component" value="Unassembled WGS sequence"/>
</dbReference>
<keyword evidence="3" id="KW-1185">Reference proteome</keyword>
<accession>A0ABQ7G146</accession>
<feature type="region of interest" description="Disordered" evidence="1">
    <location>
        <begin position="149"/>
        <end position="186"/>
    </location>
</feature>
<feature type="non-terminal residue" evidence="2">
    <location>
        <position position="186"/>
    </location>
</feature>
<comment type="caution">
    <text evidence="2">The sequence shown here is derived from an EMBL/GenBank/DDBJ whole genome shotgun (WGS) entry which is preliminary data.</text>
</comment>
<evidence type="ECO:0000313" key="3">
    <source>
        <dbReference type="Proteomes" id="UP000815325"/>
    </source>
</evidence>
<reference evidence="2" key="1">
    <citation type="submission" date="2017-08" db="EMBL/GenBank/DDBJ databases">
        <authorList>
            <person name="Polle J.E."/>
            <person name="Barry K."/>
            <person name="Cushman J."/>
            <person name="Schmutz J."/>
            <person name="Tran D."/>
            <person name="Hathwaick L.T."/>
            <person name="Yim W.C."/>
            <person name="Jenkins J."/>
            <person name="Mckie-Krisberg Z.M."/>
            <person name="Prochnik S."/>
            <person name="Lindquist E."/>
            <person name="Dockter R.B."/>
            <person name="Adam C."/>
            <person name="Molina H."/>
            <person name="Bunkerborg J."/>
            <person name="Jin E."/>
            <person name="Buchheim M."/>
            <person name="Magnuson J."/>
        </authorList>
    </citation>
    <scope>NUCLEOTIDE SEQUENCE</scope>
    <source>
        <strain evidence="2">CCAP 19/18</strain>
    </source>
</reference>